<dbReference type="Pfam" id="PF02594">
    <property type="entry name" value="DUF167"/>
    <property type="match status" value="1"/>
</dbReference>
<evidence type="ECO:0000313" key="3">
    <source>
        <dbReference type="EMBL" id="SFU32636.1"/>
    </source>
</evidence>
<dbReference type="NCBIfam" id="TIGR00251">
    <property type="entry name" value="DUF167 family protein"/>
    <property type="match status" value="1"/>
</dbReference>
<dbReference type="SUPFAM" id="SSF69786">
    <property type="entry name" value="YggU-like"/>
    <property type="match status" value="1"/>
</dbReference>
<evidence type="ECO:0000256" key="1">
    <source>
        <dbReference type="ARBA" id="ARBA00010364"/>
    </source>
</evidence>
<dbReference type="InterPro" id="IPR036591">
    <property type="entry name" value="YggU-like_sf"/>
</dbReference>
<name>A0A1I7F967_9PROT</name>
<dbReference type="Proteomes" id="UP000182649">
    <property type="component" value="Unassembled WGS sequence"/>
</dbReference>
<dbReference type="GO" id="GO:0005737">
    <property type="term" value="C:cytoplasm"/>
    <property type="evidence" value="ECO:0007669"/>
    <property type="project" value="TreeGrafter"/>
</dbReference>
<dbReference type="InterPro" id="IPR003746">
    <property type="entry name" value="DUF167"/>
</dbReference>
<organism evidence="3 4">
    <name type="scientific">Nitrosospira multiformis</name>
    <dbReference type="NCBI Taxonomy" id="1231"/>
    <lineage>
        <taxon>Bacteria</taxon>
        <taxon>Pseudomonadati</taxon>
        <taxon>Pseudomonadota</taxon>
        <taxon>Betaproteobacteria</taxon>
        <taxon>Nitrosomonadales</taxon>
        <taxon>Nitrosomonadaceae</taxon>
        <taxon>Nitrosospira</taxon>
    </lineage>
</organism>
<protein>
    <recommendedName>
        <fullName evidence="2">UPF0235 protein SAMN05216417_101249</fullName>
    </recommendedName>
</protein>
<reference evidence="3 4" key="1">
    <citation type="submission" date="2016-10" db="EMBL/GenBank/DDBJ databases">
        <authorList>
            <person name="de Groot N.N."/>
        </authorList>
    </citation>
    <scope>NUCLEOTIDE SEQUENCE [LARGE SCALE GENOMIC DNA]</scope>
    <source>
        <strain evidence="3 4">Nl14</strain>
    </source>
</reference>
<dbReference type="Gene3D" id="3.30.1200.10">
    <property type="entry name" value="YggU-like"/>
    <property type="match status" value="1"/>
</dbReference>
<dbReference type="HAMAP" id="MF_00634">
    <property type="entry name" value="UPF0235"/>
    <property type="match status" value="1"/>
</dbReference>
<sequence length="105" mass="11360">MEIASSDEWYRRDDTGKRLILTLHIQPGARRTEVVGPHGDALKIKLAAPPVEGAANAALLAFLAGVFGVPQRQVILRQGARSRRKIIEIEGMTCGADMLLKQAAS</sequence>
<dbReference type="OrthoDB" id="9800587at2"/>
<dbReference type="PANTHER" id="PTHR13420">
    <property type="entry name" value="UPF0235 PROTEIN C15ORF40"/>
    <property type="match status" value="1"/>
</dbReference>
<gene>
    <name evidence="3" type="ORF">SAMN05216417_101249</name>
</gene>
<accession>A0A1I7F967</accession>
<dbReference type="RefSeq" id="WP_074972285.1">
    <property type="nucleotide sequence ID" value="NZ_FPBZ01000001.1"/>
</dbReference>
<dbReference type="EMBL" id="FPBZ01000001">
    <property type="protein sequence ID" value="SFU32636.1"/>
    <property type="molecule type" value="Genomic_DNA"/>
</dbReference>
<proteinExistence type="inferred from homology"/>
<dbReference type="SMART" id="SM01152">
    <property type="entry name" value="DUF167"/>
    <property type="match status" value="1"/>
</dbReference>
<evidence type="ECO:0000256" key="2">
    <source>
        <dbReference type="HAMAP-Rule" id="MF_00634"/>
    </source>
</evidence>
<dbReference type="PANTHER" id="PTHR13420:SF7">
    <property type="entry name" value="UPF0235 PROTEIN C15ORF40"/>
    <property type="match status" value="1"/>
</dbReference>
<evidence type="ECO:0000313" key="4">
    <source>
        <dbReference type="Proteomes" id="UP000182649"/>
    </source>
</evidence>
<comment type="similarity">
    <text evidence="1 2">Belongs to the UPF0235 family.</text>
</comment>
<dbReference type="AlphaFoldDB" id="A0A1I7F967"/>